<evidence type="ECO:0000256" key="10">
    <source>
        <dbReference type="PIRSR" id="PIRSR611782-2"/>
    </source>
</evidence>
<dbReference type="InParanoid" id="A0A6C2YUF5"/>
<protein>
    <recommendedName>
        <fullName evidence="11">PDZ domain-containing protein</fullName>
    </recommendedName>
</protein>
<dbReference type="SUPFAM" id="SSF50494">
    <property type="entry name" value="Trypsin-like serine proteases"/>
    <property type="match status" value="1"/>
</dbReference>
<gene>
    <name evidence="12" type="ORF">GMBLW1_41190</name>
</gene>
<dbReference type="PROSITE" id="PS50106">
    <property type="entry name" value="PDZ"/>
    <property type="match status" value="1"/>
</dbReference>
<dbReference type="InterPro" id="IPR011782">
    <property type="entry name" value="Pept_S1C_Do"/>
</dbReference>
<reference evidence="12" key="1">
    <citation type="submission" date="2019-04" db="EMBL/GenBank/DDBJ databases">
        <authorList>
            <consortium name="Science for Life Laboratories"/>
        </authorList>
    </citation>
    <scope>NUCLEOTIDE SEQUENCE</scope>
    <source>
        <strain evidence="12">MBLW1</strain>
    </source>
</reference>
<proteinExistence type="inferred from homology"/>
<dbReference type="GO" id="GO:0006508">
    <property type="term" value="P:proteolysis"/>
    <property type="evidence" value="ECO:0007669"/>
    <property type="project" value="UniProtKB-KW"/>
</dbReference>
<feature type="active site" description="Charge relay system" evidence="9">
    <location>
        <position position="121"/>
    </location>
</feature>
<dbReference type="KEGG" id="tim:GMBLW1_41190"/>
<evidence type="ECO:0000256" key="3">
    <source>
        <dbReference type="ARBA" id="ARBA00022670"/>
    </source>
</evidence>
<evidence type="ECO:0000313" key="12">
    <source>
        <dbReference type="EMBL" id="VIP05074.1"/>
    </source>
</evidence>
<evidence type="ECO:0000256" key="4">
    <source>
        <dbReference type="ARBA" id="ARBA00022729"/>
    </source>
</evidence>
<feature type="binding site" evidence="10">
    <location>
        <begin position="223"/>
        <end position="225"/>
    </location>
    <ligand>
        <name>substrate</name>
    </ligand>
</feature>
<sequence>MIRRNWIPVAVSCLAVGVVGGVVLHDRVIGQAPPAVVLPAELTSYRDVVKRVVPAVVSIESRAKAVRMDDRADALPDGVPEEFRRFFGGTIPRGMPEAVPSSGFGSGFLIDPSGVILTNNHVVEGAESVEVTLADGRKFVSTEIKTDRKTDLAIVKISSKDALPFLEMGDSDQMEVGDRVLAVGAPFGLTGSVTHGIISAKSRDLRMNQYEDFLQTDAAINPGNSGGPLISLEGRVIGINSAIKSRSGGFQGIGLAIASNLAKTVKDQLLQNGTVKRGYLGVQVKDLTPELADRLGVNGNGVLIARVLEGGPAAKGGLQNGDVLMSIAGKPIRDGRDLQRTVATLKLNQPSKAIVQRDGQTIELSLTIEEQPEEFGLNVPANAVPRRADNAVTIGPMGMSVSALTPELAKNWGYTSELRGVAVVRVAPGSVAEEAGVSRGMVVTQVDKQSVTTPEEFQAALSKASTEKGALLEVRLPQGGVDFLVLKPRAE</sequence>
<dbReference type="InterPro" id="IPR036034">
    <property type="entry name" value="PDZ_sf"/>
</dbReference>
<dbReference type="Pfam" id="PF13180">
    <property type="entry name" value="PDZ_2"/>
    <property type="match status" value="1"/>
</dbReference>
<dbReference type="SUPFAM" id="SSF50156">
    <property type="entry name" value="PDZ domain-like"/>
    <property type="match status" value="2"/>
</dbReference>
<evidence type="ECO:0000256" key="6">
    <source>
        <dbReference type="ARBA" id="ARBA00022764"/>
    </source>
</evidence>
<keyword evidence="13" id="KW-1185">Reference proteome</keyword>
<evidence type="ECO:0000256" key="8">
    <source>
        <dbReference type="ARBA" id="ARBA00022825"/>
    </source>
</evidence>
<dbReference type="RefSeq" id="WP_162660074.1">
    <property type="nucleotide sequence ID" value="NZ_LR593887.1"/>
</dbReference>
<dbReference type="Gene3D" id="2.40.10.120">
    <property type="match status" value="1"/>
</dbReference>
<dbReference type="InterPro" id="IPR041489">
    <property type="entry name" value="PDZ_6"/>
</dbReference>
<dbReference type="PANTHER" id="PTHR22939:SF129">
    <property type="entry name" value="SERINE PROTEASE HTRA2, MITOCHONDRIAL"/>
    <property type="match status" value="1"/>
</dbReference>
<keyword evidence="5" id="KW-0677">Repeat</keyword>
<organism evidence="12">
    <name type="scientific">Tuwongella immobilis</name>
    <dbReference type="NCBI Taxonomy" id="692036"/>
    <lineage>
        <taxon>Bacteria</taxon>
        <taxon>Pseudomonadati</taxon>
        <taxon>Planctomycetota</taxon>
        <taxon>Planctomycetia</taxon>
        <taxon>Gemmatales</taxon>
        <taxon>Gemmataceae</taxon>
        <taxon>Tuwongella</taxon>
    </lineage>
</organism>
<dbReference type="PRINTS" id="PR00834">
    <property type="entry name" value="PROTEASES2C"/>
</dbReference>
<feature type="domain" description="PDZ" evidence="11">
    <location>
        <begin position="269"/>
        <end position="346"/>
    </location>
</feature>
<feature type="active site" description="Charge relay system" evidence="9">
    <location>
        <position position="151"/>
    </location>
</feature>
<evidence type="ECO:0000256" key="5">
    <source>
        <dbReference type="ARBA" id="ARBA00022737"/>
    </source>
</evidence>
<dbReference type="InterPro" id="IPR009003">
    <property type="entry name" value="Peptidase_S1_PA"/>
</dbReference>
<name>A0A6C2YUF5_9BACT</name>
<dbReference type="Gene3D" id="2.30.42.10">
    <property type="match status" value="2"/>
</dbReference>
<feature type="binding site" evidence="10">
    <location>
        <position position="121"/>
    </location>
    <ligand>
        <name>substrate</name>
    </ligand>
</feature>
<accession>A0A6C2YUF5</accession>
<dbReference type="GO" id="GO:0042597">
    <property type="term" value="C:periplasmic space"/>
    <property type="evidence" value="ECO:0007669"/>
    <property type="project" value="UniProtKB-SubCell"/>
</dbReference>
<dbReference type="PANTHER" id="PTHR22939">
    <property type="entry name" value="SERINE PROTEASE FAMILY S1C HTRA-RELATED"/>
    <property type="match status" value="1"/>
</dbReference>
<keyword evidence="8" id="KW-0720">Serine protease</keyword>
<keyword evidence="7" id="KW-0378">Hydrolase</keyword>
<evidence type="ECO:0000256" key="9">
    <source>
        <dbReference type="PIRSR" id="PIRSR611782-1"/>
    </source>
</evidence>
<comment type="subcellular location">
    <subcellularLocation>
        <location evidence="1">Periplasm</location>
    </subcellularLocation>
</comment>
<feature type="binding site" evidence="10">
    <location>
        <position position="151"/>
    </location>
    <ligand>
        <name>substrate</name>
    </ligand>
</feature>
<dbReference type="EMBL" id="LR586016">
    <property type="protein sequence ID" value="VIP05074.1"/>
    <property type="molecule type" value="Genomic_DNA"/>
</dbReference>
<feature type="active site" description="Charge relay system" evidence="9">
    <location>
        <position position="225"/>
    </location>
</feature>
<evidence type="ECO:0000313" key="13">
    <source>
        <dbReference type="Proteomes" id="UP000464378"/>
    </source>
</evidence>
<dbReference type="InterPro" id="IPR001478">
    <property type="entry name" value="PDZ"/>
</dbReference>
<comment type="similarity">
    <text evidence="2">Belongs to the peptidase S1C family.</text>
</comment>
<dbReference type="Pfam" id="PF17820">
    <property type="entry name" value="PDZ_6"/>
    <property type="match status" value="1"/>
</dbReference>
<evidence type="ECO:0000256" key="1">
    <source>
        <dbReference type="ARBA" id="ARBA00004418"/>
    </source>
</evidence>
<evidence type="ECO:0000259" key="11">
    <source>
        <dbReference type="PROSITE" id="PS50106"/>
    </source>
</evidence>
<keyword evidence="6" id="KW-0574">Periplasm</keyword>
<dbReference type="SMART" id="SM00228">
    <property type="entry name" value="PDZ"/>
    <property type="match status" value="2"/>
</dbReference>
<dbReference type="NCBIfam" id="TIGR02037">
    <property type="entry name" value="degP_htrA_DO"/>
    <property type="match status" value="1"/>
</dbReference>
<dbReference type="EMBL" id="LR593887">
    <property type="protein sequence ID" value="VTS07504.1"/>
    <property type="molecule type" value="Genomic_DNA"/>
</dbReference>
<dbReference type="InterPro" id="IPR001940">
    <property type="entry name" value="Peptidase_S1C"/>
</dbReference>
<evidence type="ECO:0000256" key="7">
    <source>
        <dbReference type="ARBA" id="ARBA00022801"/>
    </source>
</evidence>
<dbReference type="GO" id="GO:0004252">
    <property type="term" value="F:serine-type endopeptidase activity"/>
    <property type="evidence" value="ECO:0007669"/>
    <property type="project" value="InterPro"/>
</dbReference>
<dbReference type="AlphaFoldDB" id="A0A6C2YUF5"/>
<dbReference type="FunCoup" id="A0A6C2YUF5">
    <property type="interactions" value="465"/>
</dbReference>
<keyword evidence="3 12" id="KW-0645">Protease</keyword>
<dbReference type="Proteomes" id="UP000464378">
    <property type="component" value="Chromosome"/>
</dbReference>
<dbReference type="Pfam" id="PF13365">
    <property type="entry name" value="Trypsin_2"/>
    <property type="match status" value="1"/>
</dbReference>
<keyword evidence="4" id="KW-0732">Signal</keyword>
<evidence type="ECO:0000256" key="2">
    <source>
        <dbReference type="ARBA" id="ARBA00010541"/>
    </source>
</evidence>